<dbReference type="EMBL" id="CDSF01000112">
    <property type="protein sequence ID" value="CEP01360.1"/>
    <property type="molecule type" value="Genomic_DNA"/>
</dbReference>
<feature type="region of interest" description="Disordered" evidence="1">
    <location>
        <begin position="79"/>
        <end position="102"/>
    </location>
</feature>
<evidence type="ECO:0000256" key="1">
    <source>
        <dbReference type="SAM" id="MobiDB-lite"/>
    </source>
</evidence>
<feature type="transmembrane region" description="Helical" evidence="2">
    <location>
        <begin position="15"/>
        <end position="33"/>
    </location>
</feature>
<dbReference type="PANTHER" id="PTHR33417">
    <property type="entry name" value="G-BOX BINDING PROTEIN"/>
    <property type="match status" value="1"/>
</dbReference>
<evidence type="ECO:0000313" key="5">
    <source>
        <dbReference type="Proteomes" id="UP000039324"/>
    </source>
</evidence>
<dbReference type="Proteomes" id="UP000039324">
    <property type="component" value="Unassembled WGS sequence"/>
</dbReference>
<organism evidence="3 5">
    <name type="scientific">Plasmodiophora brassicae</name>
    <name type="common">Clubroot disease agent</name>
    <dbReference type="NCBI Taxonomy" id="37360"/>
    <lineage>
        <taxon>Eukaryota</taxon>
        <taxon>Sar</taxon>
        <taxon>Rhizaria</taxon>
        <taxon>Endomyxa</taxon>
        <taxon>Phytomyxea</taxon>
        <taxon>Plasmodiophorida</taxon>
        <taxon>Plasmodiophoridae</taxon>
        <taxon>Plasmodiophora</taxon>
    </lineage>
</organism>
<keyword evidence="2" id="KW-0812">Transmembrane</keyword>
<keyword evidence="2" id="KW-1133">Transmembrane helix</keyword>
<feature type="compositionally biased region" description="Basic and acidic residues" evidence="1">
    <location>
        <begin position="83"/>
        <end position="102"/>
    </location>
</feature>
<reference evidence="4 6" key="2">
    <citation type="submission" date="2018-03" db="EMBL/GenBank/DDBJ databases">
        <authorList>
            <person name="Fogelqvist J."/>
        </authorList>
    </citation>
    <scope>NUCLEOTIDE SEQUENCE [LARGE SCALE GENOMIC DNA]</scope>
</reference>
<gene>
    <name evidence="3" type="ORF">PBRA_001966</name>
    <name evidence="4" type="ORF">PLBR_LOCUS8600</name>
</gene>
<name>A0A0G4J1B1_PLABS</name>
<accession>A0A0G4J1B1</accession>
<keyword evidence="5" id="KW-1185">Reference proteome</keyword>
<evidence type="ECO:0000313" key="4">
    <source>
        <dbReference type="EMBL" id="SPR01385.1"/>
    </source>
</evidence>
<geneLocation type="mitochondrion" evidence="4"/>
<dbReference type="OrthoDB" id="60530at2759"/>
<proteinExistence type="predicted"/>
<sequence>MVNMFTKWMSHPETWPIFGLAGGALCLGTFMLFRTATFAPDVHINREARDQIVRNNVEEGQQYFDHPLRQRLKHASKSLFGDLNERMSRPDAEAPKKKHADH</sequence>
<keyword evidence="2" id="KW-0472">Membrane</keyword>
<protein>
    <submittedName>
        <fullName evidence="3">Uncharacterized protein</fullName>
    </submittedName>
</protein>
<evidence type="ECO:0000313" key="6">
    <source>
        <dbReference type="Proteomes" id="UP000290189"/>
    </source>
</evidence>
<dbReference type="Proteomes" id="UP000290189">
    <property type="component" value="Unassembled WGS sequence"/>
</dbReference>
<keyword evidence="4" id="KW-0496">Mitochondrion</keyword>
<dbReference type="InterPro" id="IPR010530">
    <property type="entry name" value="B12D"/>
</dbReference>
<dbReference type="Pfam" id="PF06522">
    <property type="entry name" value="B12D"/>
    <property type="match status" value="1"/>
</dbReference>
<evidence type="ECO:0000313" key="3">
    <source>
        <dbReference type="EMBL" id="CEP01360.1"/>
    </source>
</evidence>
<dbReference type="AlphaFoldDB" id="A0A0G4J1B1"/>
<evidence type="ECO:0000256" key="2">
    <source>
        <dbReference type="SAM" id="Phobius"/>
    </source>
</evidence>
<dbReference type="EMBL" id="OVEO01000017">
    <property type="protein sequence ID" value="SPR01385.1"/>
    <property type="molecule type" value="Genomic_DNA"/>
</dbReference>
<reference evidence="3 5" key="1">
    <citation type="submission" date="2015-02" db="EMBL/GenBank/DDBJ databases">
        <authorList>
            <person name="Chooi Y.-H."/>
        </authorList>
    </citation>
    <scope>NUCLEOTIDE SEQUENCE [LARGE SCALE GENOMIC DNA]</scope>
    <source>
        <strain evidence="3">E3</strain>
    </source>
</reference>